<comment type="caution">
    <text evidence="2">The sequence shown here is derived from an EMBL/GenBank/DDBJ whole genome shotgun (WGS) entry which is preliminary data.</text>
</comment>
<protein>
    <submittedName>
        <fullName evidence="2">Uncharacterized protein</fullName>
    </submittedName>
</protein>
<dbReference type="Proteomes" id="UP000499080">
    <property type="component" value="Unassembled WGS sequence"/>
</dbReference>
<evidence type="ECO:0000313" key="2">
    <source>
        <dbReference type="EMBL" id="GBO19572.1"/>
    </source>
</evidence>
<proteinExistence type="predicted"/>
<sequence length="133" mass="13734">MRIIGGQCGLMAASLPGNAALMASSSGNGLMAHHRRGQCPDGASSARHAALMAASVTVGNASDGVSSGQRGPDGASLSGHALMAWIIVRQWVLMAHHWRGQRGPILAHHRRGQRGPDGVSLAGKSALRRCTAR</sequence>
<keyword evidence="3" id="KW-1185">Reference proteome</keyword>
<gene>
    <name evidence="2" type="ORF">AVEN_103710_1</name>
</gene>
<name>A0A4Y2V518_ARAVE</name>
<organism evidence="2 3">
    <name type="scientific">Araneus ventricosus</name>
    <name type="common">Orbweaver spider</name>
    <name type="synonym">Epeira ventricosa</name>
    <dbReference type="NCBI Taxonomy" id="182803"/>
    <lineage>
        <taxon>Eukaryota</taxon>
        <taxon>Metazoa</taxon>
        <taxon>Ecdysozoa</taxon>
        <taxon>Arthropoda</taxon>
        <taxon>Chelicerata</taxon>
        <taxon>Arachnida</taxon>
        <taxon>Araneae</taxon>
        <taxon>Araneomorphae</taxon>
        <taxon>Entelegynae</taxon>
        <taxon>Araneoidea</taxon>
        <taxon>Araneidae</taxon>
        <taxon>Araneus</taxon>
    </lineage>
</organism>
<evidence type="ECO:0000256" key="1">
    <source>
        <dbReference type="SAM" id="MobiDB-lite"/>
    </source>
</evidence>
<dbReference type="EMBL" id="BGPR01043050">
    <property type="protein sequence ID" value="GBO19572.1"/>
    <property type="molecule type" value="Genomic_DNA"/>
</dbReference>
<feature type="region of interest" description="Disordered" evidence="1">
    <location>
        <begin position="108"/>
        <end position="133"/>
    </location>
</feature>
<accession>A0A4Y2V518</accession>
<dbReference type="AlphaFoldDB" id="A0A4Y2V518"/>
<evidence type="ECO:0000313" key="3">
    <source>
        <dbReference type="Proteomes" id="UP000499080"/>
    </source>
</evidence>
<reference evidence="2 3" key="1">
    <citation type="journal article" date="2019" name="Sci. Rep.">
        <title>Orb-weaving spider Araneus ventricosus genome elucidates the spidroin gene catalogue.</title>
        <authorList>
            <person name="Kono N."/>
            <person name="Nakamura H."/>
            <person name="Ohtoshi R."/>
            <person name="Moran D.A.P."/>
            <person name="Shinohara A."/>
            <person name="Yoshida Y."/>
            <person name="Fujiwara M."/>
            <person name="Mori M."/>
            <person name="Tomita M."/>
            <person name="Arakawa K."/>
        </authorList>
    </citation>
    <scope>NUCLEOTIDE SEQUENCE [LARGE SCALE GENOMIC DNA]</scope>
</reference>